<comment type="caution">
    <text evidence="2">The sequence shown here is derived from an EMBL/GenBank/DDBJ whole genome shotgun (WGS) entry which is preliminary data.</text>
</comment>
<gene>
    <name evidence="2" type="ORF">C8J55DRAFT_496803</name>
</gene>
<keyword evidence="1" id="KW-0472">Membrane</keyword>
<sequence length="87" mass="10130">MFLVLFLLHHLIPLITLRKLILLMFLLLSLFPITYDHLSRFHQLQSLLDVSLLVWVRLTLSIALHRGSCINLSLTNSSIWTTFLPHP</sequence>
<reference evidence="2" key="1">
    <citation type="submission" date="2022-08" db="EMBL/GenBank/DDBJ databases">
        <authorList>
            <consortium name="DOE Joint Genome Institute"/>
            <person name="Min B."/>
            <person name="Riley R."/>
            <person name="Sierra-Patev S."/>
            <person name="Naranjo-Ortiz M."/>
            <person name="Looney B."/>
            <person name="Konkel Z."/>
            <person name="Slot J.C."/>
            <person name="Sakamoto Y."/>
            <person name="Steenwyk J.L."/>
            <person name="Rokas A."/>
            <person name="Carro J."/>
            <person name="Camarero S."/>
            <person name="Ferreira P."/>
            <person name="Molpeceres G."/>
            <person name="Ruiz-Duenas F.J."/>
            <person name="Serrano A."/>
            <person name="Henrissat B."/>
            <person name="Drula E."/>
            <person name="Hughes K.W."/>
            <person name="Mata J.L."/>
            <person name="Ishikawa N.K."/>
            <person name="Vargas-Isla R."/>
            <person name="Ushijima S."/>
            <person name="Smith C.A."/>
            <person name="Ahrendt S."/>
            <person name="Andreopoulos W."/>
            <person name="He G."/>
            <person name="Labutti K."/>
            <person name="Lipzen A."/>
            <person name="Ng V."/>
            <person name="Sandor L."/>
            <person name="Barry K."/>
            <person name="Martinez A.T."/>
            <person name="Xiao Y."/>
            <person name="Gibbons J.G."/>
            <person name="Terashima K."/>
            <person name="Hibbett D.S."/>
            <person name="Grigoriev I.V."/>
        </authorList>
    </citation>
    <scope>NUCLEOTIDE SEQUENCE</scope>
    <source>
        <strain evidence="2">Sp2 HRB7682 ss15</strain>
    </source>
</reference>
<evidence type="ECO:0000256" key="1">
    <source>
        <dbReference type="SAM" id="Phobius"/>
    </source>
</evidence>
<dbReference type="Proteomes" id="UP001150238">
    <property type="component" value="Unassembled WGS sequence"/>
</dbReference>
<keyword evidence="1" id="KW-1133">Transmembrane helix</keyword>
<reference evidence="2" key="2">
    <citation type="journal article" date="2023" name="Proc. Natl. Acad. Sci. U.S.A.">
        <title>A global phylogenomic analysis of the shiitake genus Lentinula.</title>
        <authorList>
            <person name="Sierra-Patev S."/>
            <person name="Min B."/>
            <person name="Naranjo-Ortiz M."/>
            <person name="Looney B."/>
            <person name="Konkel Z."/>
            <person name="Slot J.C."/>
            <person name="Sakamoto Y."/>
            <person name="Steenwyk J.L."/>
            <person name="Rokas A."/>
            <person name="Carro J."/>
            <person name="Camarero S."/>
            <person name="Ferreira P."/>
            <person name="Molpeceres G."/>
            <person name="Ruiz-Duenas F.J."/>
            <person name="Serrano A."/>
            <person name="Henrissat B."/>
            <person name="Drula E."/>
            <person name="Hughes K.W."/>
            <person name="Mata J.L."/>
            <person name="Ishikawa N.K."/>
            <person name="Vargas-Isla R."/>
            <person name="Ushijima S."/>
            <person name="Smith C.A."/>
            <person name="Donoghue J."/>
            <person name="Ahrendt S."/>
            <person name="Andreopoulos W."/>
            <person name="He G."/>
            <person name="LaButti K."/>
            <person name="Lipzen A."/>
            <person name="Ng V."/>
            <person name="Riley R."/>
            <person name="Sandor L."/>
            <person name="Barry K."/>
            <person name="Martinez A.T."/>
            <person name="Xiao Y."/>
            <person name="Gibbons J.G."/>
            <person name="Terashima K."/>
            <person name="Grigoriev I.V."/>
            <person name="Hibbett D."/>
        </authorList>
    </citation>
    <scope>NUCLEOTIDE SEQUENCE</scope>
    <source>
        <strain evidence="2">Sp2 HRB7682 ss15</strain>
    </source>
</reference>
<evidence type="ECO:0000313" key="3">
    <source>
        <dbReference type="Proteomes" id="UP001150238"/>
    </source>
</evidence>
<dbReference type="EMBL" id="JANVFS010000002">
    <property type="protein sequence ID" value="KAJ4494508.1"/>
    <property type="molecule type" value="Genomic_DNA"/>
</dbReference>
<evidence type="ECO:0000313" key="2">
    <source>
        <dbReference type="EMBL" id="KAJ4494508.1"/>
    </source>
</evidence>
<proteinExistence type="predicted"/>
<keyword evidence="1" id="KW-0812">Transmembrane</keyword>
<protein>
    <submittedName>
        <fullName evidence="2">Uncharacterized protein</fullName>
    </submittedName>
</protein>
<name>A0A9W9B1D9_9AGAR</name>
<organism evidence="2 3">
    <name type="scientific">Lentinula lateritia</name>
    <dbReference type="NCBI Taxonomy" id="40482"/>
    <lineage>
        <taxon>Eukaryota</taxon>
        <taxon>Fungi</taxon>
        <taxon>Dikarya</taxon>
        <taxon>Basidiomycota</taxon>
        <taxon>Agaricomycotina</taxon>
        <taxon>Agaricomycetes</taxon>
        <taxon>Agaricomycetidae</taxon>
        <taxon>Agaricales</taxon>
        <taxon>Marasmiineae</taxon>
        <taxon>Omphalotaceae</taxon>
        <taxon>Lentinula</taxon>
    </lineage>
</organism>
<accession>A0A9W9B1D9</accession>
<dbReference type="AlphaFoldDB" id="A0A9W9B1D9"/>
<feature type="transmembrane region" description="Helical" evidence="1">
    <location>
        <begin position="12"/>
        <end position="35"/>
    </location>
</feature>